<keyword evidence="7" id="KW-1185">Reference proteome</keyword>
<reference evidence="6" key="1">
    <citation type="submission" date="2022-05" db="EMBL/GenBank/DDBJ databases">
        <title>Expanded diversity of anoxic marine methylotrophy in a Black Sea sulfate reducing microorganism.</title>
        <authorList>
            <person name="Fischer P.Q."/>
            <person name="Stams A.J.M."/>
            <person name="Villanueva L."/>
            <person name="Sousa D.Z."/>
        </authorList>
    </citation>
    <scope>NUCLEOTIDE SEQUENCE</scope>
    <source>
        <strain evidence="6">P130</strain>
    </source>
</reference>
<evidence type="ECO:0000256" key="4">
    <source>
        <dbReference type="ARBA" id="ARBA00022840"/>
    </source>
</evidence>
<dbReference type="InterPro" id="IPR003593">
    <property type="entry name" value="AAA+_ATPase"/>
</dbReference>
<organism evidence="6 7">
    <name type="scientific">Desulfosporosinus nitroreducens</name>
    <dbReference type="NCBI Taxonomy" id="2018668"/>
    <lineage>
        <taxon>Bacteria</taxon>
        <taxon>Bacillati</taxon>
        <taxon>Bacillota</taxon>
        <taxon>Clostridia</taxon>
        <taxon>Eubacteriales</taxon>
        <taxon>Desulfitobacteriaceae</taxon>
        <taxon>Desulfosporosinus</taxon>
    </lineage>
</organism>
<protein>
    <submittedName>
        <fullName evidence="6">ABC transporter ATP-binding protein</fullName>
    </submittedName>
</protein>
<evidence type="ECO:0000256" key="3">
    <source>
        <dbReference type="ARBA" id="ARBA00022741"/>
    </source>
</evidence>
<evidence type="ECO:0000256" key="1">
    <source>
        <dbReference type="ARBA" id="ARBA00005417"/>
    </source>
</evidence>
<sequence length="302" mass="33748">MGYILEVNNLEKNYGDFVAVNKINMRVNQGEVFALLGHNGAGKSTLIKMILGLVNPTAGEILIDGLQYGPKSKDIKNLIGYLPERMNFYDNLSAWETLTFYAKLKGVSSARCKEALEQVGLAEVKHRRVGAFSKGMQQRLGLAQAIIHRPKLLVLDEPTTGLDPIGILELKEMIRTWNREGTTIFFSSHNLSDVQELAENMAIMNSGSMAAEGSLAKLKHDYKLMTRIEVRVSTDQIAMISSLERGANTMGQFEIHDNTLSCYCESQEKMAILQRLLKEGVEIEDFTVEEPGLDLVYQQVMK</sequence>
<feature type="domain" description="ABC transporter" evidence="5">
    <location>
        <begin position="5"/>
        <end position="231"/>
    </location>
</feature>
<dbReference type="PROSITE" id="PS50893">
    <property type="entry name" value="ABC_TRANSPORTER_2"/>
    <property type="match status" value="1"/>
</dbReference>
<dbReference type="Pfam" id="PF00005">
    <property type="entry name" value="ABC_tran"/>
    <property type="match status" value="1"/>
</dbReference>
<dbReference type="PANTHER" id="PTHR43335">
    <property type="entry name" value="ABC TRANSPORTER, ATP-BINDING PROTEIN"/>
    <property type="match status" value="1"/>
</dbReference>
<dbReference type="InterPro" id="IPR003439">
    <property type="entry name" value="ABC_transporter-like_ATP-bd"/>
</dbReference>
<dbReference type="InterPro" id="IPR017871">
    <property type="entry name" value="ABC_transporter-like_CS"/>
</dbReference>
<dbReference type="EMBL" id="JAMJEV010000008">
    <property type="protein sequence ID" value="MDO0823342.1"/>
    <property type="molecule type" value="Genomic_DNA"/>
</dbReference>
<proteinExistence type="inferred from homology"/>
<dbReference type="Gene3D" id="3.40.50.300">
    <property type="entry name" value="P-loop containing nucleotide triphosphate hydrolases"/>
    <property type="match status" value="1"/>
</dbReference>
<dbReference type="CDD" id="cd03230">
    <property type="entry name" value="ABC_DR_subfamily_A"/>
    <property type="match status" value="1"/>
</dbReference>
<evidence type="ECO:0000256" key="2">
    <source>
        <dbReference type="ARBA" id="ARBA00022448"/>
    </source>
</evidence>
<keyword evidence="3" id="KW-0547">Nucleotide-binding</keyword>
<evidence type="ECO:0000259" key="5">
    <source>
        <dbReference type="PROSITE" id="PS50893"/>
    </source>
</evidence>
<dbReference type="SUPFAM" id="SSF52540">
    <property type="entry name" value="P-loop containing nucleoside triphosphate hydrolases"/>
    <property type="match status" value="1"/>
</dbReference>
<dbReference type="Proteomes" id="UP001176021">
    <property type="component" value="Unassembled WGS sequence"/>
</dbReference>
<dbReference type="GO" id="GO:0005524">
    <property type="term" value="F:ATP binding"/>
    <property type="evidence" value="ECO:0007669"/>
    <property type="project" value="UniProtKB-KW"/>
</dbReference>
<evidence type="ECO:0000313" key="7">
    <source>
        <dbReference type="Proteomes" id="UP001176021"/>
    </source>
</evidence>
<dbReference type="PROSITE" id="PS00211">
    <property type="entry name" value="ABC_TRANSPORTER_1"/>
    <property type="match status" value="1"/>
</dbReference>
<dbReference type="PANTHER" id="PTHR43335:SF4">
    <property type="entry name" value="ABC TRANSPORTER, ATP-BINDING PROTEIN"/>
    <property type="match status" value="1"/>
</dbReference>
<accession>A0ABT8QPR6</accession>
<evidence type="ECO:0000313" key="6">
    <source>
        <dbReference type="EMBL" id="MDO0823342.1"/>
    </source>
</evidence>
<gene>
    <name evidence="6" type="ORF">M8H41_10805</name>
</gene>
<dbReference type="RefSeq" id="WP_302048752.1">
    <property type="nucleotide sequence ID" value="NZ_JAMJEV010000008.1"/>
</dbReference>
<comment type="caution">
    <text evidence="6">The sequence shown here is derived from an EMBL/GenBank/DDBJ whole genome shotgun (WGS) entry which is preliminary data.</text>
</comment>
<dbReference type="InterPro" id="IPR027417">
    <property type="entry name" value="P-loop_NTPase"/>
</dbReference>
<comment type="similarity">
    <text evidence="1">Belongs to the ABC transporter superfamily.</text>
</comment>
<keyword evidence="4 6" id="KW-0067">ATP-binding</keyword>
<keyword evidence="2" id="KW-0813">Transport</keyword>
<name>A0ABT8QPR6_9FIRM</name>
<dbReference type="SMART" id="SM00382">
    <property type="entry name" value="AAA"/>
    <property type="match status" value="1"/>
</dbReference>